<feature type="compositionally biased region" description="Basic residues" evidence="2">
    <location>
        <begin position="160"/>
        <end position="170"/>
    </location>
</feature>
<feature type="compositionally biased region" description="Basic and acidic residues" evidence="2">
    <location>
        <begin position="499"/>
        <end position="511"/>
    </location>
</feature>
<dbReference type="EMBL" id="BRZM01000020">
    <property type="protein sequence ID" value="GLD54471.1"/>
    <property type="molecule type" value="Genomic_DNA"/>
</dbReference>
<name>A0AAD3MJ75_LATJO</name>
<evidence type="ECO:0000313" key="4">
    <source>
        <dbReference type="Proteomes" id="UP001279410"/>
    </source>
</evidence>
<proteinExistence type="inferred from homology"/>
<feature type="compositionally biased region" description="Basic and acidic residues" evidence="2">
    <location>
        <begin position="430"/>
        <end position="458"/>
    </location>
</feature>
<dbReference type="GO" id="GO:0003677">
    <property type="term" value="F:DNA binding"/>
    <property type="evidence" value="ECO:0007669"/>
    <property type="project" value="TreeGrafter"/>
</dbReference>
<feature type="region of interest" description="Disordered" evidence="2">
    <location>
        <begin position="1"/>
        <end position="134"/>
    </location>
</feature>
<sequence length="903" mass="104339">MKRTRKSEVEPPSVISASDTRAEAPVTLEEDAPTPAETPIIMLGPLENKSCVDELSDGVQSMDVSSPSVSISPVSREEQASAQEFSPVTEGTDGCPLEHLMDLDAPGPGQQRQAPPLSPPSSSTASGRANWTSSSQDLFQELAAAVARRVSWTRVDKMSRPRSRSPRYRRFPWEEPDFDPYKVLAELDGNPPDRSRHLREDPEEHWDYFREDVYPEGRRRSPPFPDDRQFGHQRHPDEEEFYRRRPSPHYDAGGYDDRRLSPPPNEGGEGDRRRGGFREHFQSFENKGRLPHSPMRLARERLHTDHQQREPGMGWRREEQGRGRGRFRDVSPGGRIDDQRVGAGRERGRRNAQVPNRGRRREDQERNPPFKRQRREMDDTDHLGYRNEEDFEEQRYSVDTPRDGFGGDNQGSLLHGDTRRLRPLIIEHDHGIAESRELPRWEQFDDHRDTDPDFDRQRSPRPPGSSQERFRTSDSRLDDREDMRGRHFKDNWRDSNYLETRRSPMPHDRPNPMRYGNRDGPVNHKGRGGPRPGRGRLNHIQGGRTGPPRNQPHLQKPSQEYQDLPHEEHRPGYRPFRDDCYEDPIEGESNWAGEDRLQQWEHDRSRSLDRHLPRGDLDPKMPRSRERGWNDLKSNNMSAAKEETLTIKVDMNRPVNQNSPLCYSSDRQLSLDLVNVGRQRLDFLPMLEHSGTYRETAVHTGTFAQEIITLVHHVKEQYFRDDGVTLNERFSAPQKGGCSEEETEELTLDERFSSNRGFSLNMNSLLDDDEPLFSRLGPLQGLSQQPVRGPGDLRHDLERRRQERLEGVKVTIPGSSMTQRPLGPISESGLEYSDKDEMAQMEDEGFSSWPEEQSRRRDGGMVPRRGAPYRPNTGSQRRNNRFGNRGGPMRRQNNRNNPGGPNW</sequence>
<evidence type="ECO:0000256" key="2">
    <source>
        <dbReference type="SAM" id="MobiDB-lite"/>
    </source>
</evidence>
<feature type="compositionally biased region" description="Basic residues" evidence="2">
    <location>
        <begin position="524"/>
        <end position="537"/>
    </location>
</feature>
<dbReference type="GO" id="GO:0016592">
    <property type="term" value="C:mediator complex"/>
    <property type="evidence" value="ECO:0007669"/>
    <property type="project" value="TreeGrafter"/>
</dbReference>
<dbReference type="AlphaFoldDB" id="A0AAD3MJ75"/>
<dbReference type="GO" id="GO:0045944">
    <property type="term" value="P:positive regulation of transcription by RNA polymerase II"/>
    <property type="evidence" value="ECO:0007669"/>
    <property type="project" value="TreeGrafter"/>
</dbReference>
<comment type="caution">
    <text evidence="3">The sequence shown here is derived from an EMBL/GenBank/DDBJ whole genome shotgun (WGS) entry which is preliminary data.</text>
</comment>
<feature type="compositionally biased region" description="Low complexity" evidence="2">
    <location>
        <begin position="881"/>
        <end position="903"/>
    </location>
</feature>
<feature type="compositionally biased region" description="Polar residues" evidence="2">
    <location>
        <begin position="124"/>
        <end position="134"/>
    </location>
</feature>
<feature type="compositionally biased region" description="Basic and acidic residues" evidence="2">
    <location>
        <begin position="593"/>
        <end position="630"/>
    </location>
</feature>
<feature type="compositionally biased region" description="Basic and acidic residues" evidence="2">
    <location>
        <begin position="191"/>
        <end position="243"/>
    </location>
</feature>
<evidence type="ECO:0000313" key="3">
    <source>
        <dbReference type="EMBL" id="GLD54471.1"/>
    </source>
</evidence>
<feature type="compositionally biased region" description="Low complexity" evidence="2">
    <location>
        <begin position="105"/>
        <end position="123"/>
    </location>
</feature>
<accession>A0AAD3MJ75</accession>
<dbReference type="GO" id="GO:0003712">
    <property type="term" value="F:transcription coregulator activity"/>
    <property type="evidence" value="ECO:0007669"/>
    <property type="project" value="TreeGrafter"/>
</dbReference>
<feature type="compositionally biased region" description="Basic and acidic residues" evidence="2">
    <location>
        <begin position="563"/>
        <end position="579"/>
    </location>
</feature>
<dbReference type="PANTHER" id="PTHR15268:SF17">
    <property type="entry name" value="BCLAF1 AND THRAP3 FAMILY MEMBER 3"/>
    <property type="match status" value="1"/>
</dbReference>
<evidence type="ECO:0000256" key="1">
    <source>
        <dbReference type="ARBA" id="ARBA00006481"/>
    </source>
</evidence>
<feature type="region of interest" description="Disordered" evidence="2">
    <location>
        <begin position="838"/>
        <end position="903"/>
    </location>
</feature>
<dbReference type="InterPro" id="IPR029199">
    <property type="entry name" value="THRAP3_BCLAF1"/>
</dbReference>
<dbReference type="Proteomes" id="UP001279410">
    <property type="component" value="Unassembled WGS sequence"/>
</dbReference>
<feature type="compositionally biased region" description="Basic and acidic residues" evidence="2">
    <location>
        <begin position="468"/>
        <end position="493"/>
    </location>
</feature>
<feature type="compositionally biased region" description="Basic and acidic residues" evidence="2">
    <location>
        <begin position="297"/>
        <end position="346"/>
    </location>
</feature>
<feature type="region of interest" description="Disordered" evidence="2">
    <location>
        <begin position="430"/>
        <end position="631"/>
    </location>
</feature>
<gene>
    <name evidence="3" type="ORF">AKAME5_000707900</name>
</gene>
<dbReference type="PANTHER" id="PTHR15268">
    <property type="entry name" value="THRAP3/BCLAF1"/>
    <property type="match status" value="1"/>
</dbReference>
<feature type="region of interest" description="Disordered" evidence="2">
    <location>
        <begin position="153"/>
        <end position="416"/>
    </location>
</feature>
<protein>
    <submittedName>
        <fullName evidence="3">BCLAF1 and THRAP3 family member 3 isoform X1</fullName>
    </submittedName>
</protein>
<feature type="compositionally biased region" description="Low complexity" evidence="2">
    <location>
        <begin position="64"/>
        <end position="74"/>
    </location>
</feature>
<organism evidence="3 4">
    <name type="scientific">Lates japonicus</name>
    <name type="common">Japanese lates</name>
    <dbReference type="NCBI Taxonomy" id="270547"/>
    <lineage>
        <taxon>Eukaryota</taxon>
        <taxon>Metazoa</taxon>
        <taxon>Chordata</taxon>
        <taxon>Craniata</taxon>
        <taxon>Vertebrata</taxon>
        <taxon>Euteleostomi</taxon>
        <taxon>Actinopterygii</taxon>
        <taxon>Neopterygii</taxon>
        <taxon>Teleostei</taxon>
        <taxon>Neoteleostei</taxon>
        <taxon>Acanthomorphata</taxon>
        <taxon>Carangaria</taxon>
        <taxon>Carangaria incertae sedis</taxon>
        <taxon>Centropomidae</taxon>
        <taxon>Lates</taxon>
    </lineage>
</organism>
<feature type="compositionally biased region" description="Polar residues" evidence="2">
    <location>
        <begin position="552"/>
        <end position="561"/>
    </location>
</feature>
<keyword evidence="4" id="KW-1185">Reference proteome</keyword>
<feature type="compositionally biased region" description="Basic and acidic residues" evidence="2">
    <location>
        <begin position="375"/>
        <end position="402"/>
    </location>
</feature>
<feature type="compositionally biased region" description="Basic and acidic residues" evidence="2">
    <location>
        <begin position="269"/>
        <end position="288"/>
    </location>
</feature>
<dbReference type="Pfam" id="PF15440">
    <property type="entry name" value="THRAP3_BCLAF1"/>
    <property type="match status" value="1"/>
</dbReference>
<comment type="similarity">
    <text evidence="1">Belongs to the BCLAF1/THRAP3 family.</text>
</comment>
<reference evidence="3" key="1">
    <citation type="submission" date="2022-08" db="EMBL/GenBank/DDBJ databases">
        <title>Genome sequencing of akame (Lates japonicus).</title>
        <authorList>
            <person name="Hashiguchi Y."/>
            <person name="Takahashi H."/>
        </authorList>
    </citation>
    <scope>NUCLEOTIDE SEQUENCE</scope>
    <source>
        <strain evidence="3">Kochi</strain>
    </source>
</reference>